<dbReference type="SUPFAM" id="SSF49590">
    <property type="entry name" value="PHL pollen allergen"/>
    <property type="match status" value="1"/>
</dbReference>
<proteinExistence type="inferred from homology"/>
<protein>
    <submittedName>
        <fullName evidence="8">Expansin-B15-like</fullName>
    </submittedName>
</protein>
<feature type="domain" description="Expansin-like EG45" evidence="5">
    <location>
        <begin position="57"/>
        <end position="167"/>
    </location>
</feature>
<dbReference type="InterPro" id="IPR007112">
    <property type="entry name" value="Expansin/allergen_DPBB_dom"/>
</dbReference>
<dbReference type="InterPro" id="IPR005795">
    <property type="entry name" value="LolPI"/>
</dbReference>
<dbReference type="PANTHER" id="PTHR31692:SF56">
    <property type="entry name" value="EXPANSIN-B2-RELATED"/>
    <property type="match status" value="1"/>
</dbReference>
<dbReference type="RefSeq" id="XP_031392059.1">
    <property type="nucleotide sequence ID" value="XM_031536199.1"/>
</dbReference>
<organism evidence="7 8">
    <name type="scientific">Punica granatum</name>
    <name type="common">Pomegranate</name>
    <dbReference type="NCBI Taxonomy" id="22663"/>
    <lineage>
        <taxon>Eukaryota</taxon>
        <taxon>Viridiplantae</taxon>
        <taxon>Streptophyta</taxon>
        <taxon>Embryophyta</taxon>
        <taxon>Tracheophyta</taxon>
        <taxon>Spermatophyta</taxon>
        <taxon>Magnoliopsida</taxon>
        <taxon>eudicotyledons</taxon>
        <taxon>Gunneridae</taxon>
        <taxon>Pentapetalae</taxon>
        <taxon>rosids</taxon>
        <taxon>malvids</taxon>
        <taxon>Myrtales</taxon>
        <taxon>Lythraceae</taxon>
        <taxon>Punica</taxon>
    </lineage>
</organism>
<dbReference type="AlphaFoldDB" id="A0A6P8DBZ8"/>
<dbReference type="PANTHER" id="PTHR31692">
    <property type="entry name" value="EXPANSIN-B3"/>
    <property type="match status" value="1"/>
</dbReference>
<evidence type="ECO:0000313" key="7">
    <source>
        <dbReference type="Proteomes" id="UP000515151"/>
    </source>
</evidence>
<dbReference type="OrthoDB" id="406505at2759"/>
<dbReference type="Pfam" id="PF03330">
    <property type="entry name" value="DPBB_1"/>
    <property type="match status" value="1"/>
</dbReference>
<dbReference type="PRINTS" id="PR01225">
    <property type="entry name" value="EXPANSNFAMLY"/>
</dbReference>
<dbReference type="InterPro" id="IPR036749">
    <property type="entry name" value="Expansin_CBD_sf"/>
</dbReference>
<dbReference type="Pfam" id="PF01357">
    <property type="entry name" value="Expansin_C"/>
    <property type="match status" value="1"/>
</dbReference>
<dbReference type="PRINTS" id="PR00829">
    <property type="entry name" value="LOLP1ALLERGN"/>
</dbReference>
<dbReference type="CDD" id="cd22275">
    <property type="entry name" value="DPBB_EXPB_N"/>
    <property type="match status" value="1"/>
</dbReference>
<dbReference type="InterPro" id="IPR009009">
    <property type="entry name" value="RlpA-like_DPBB"/>
</dbReference>
<comment type="subcellular location">
    <subcellularLocation>
        <location evidence="1">Secreted</location>
    </subcellularLocation>
</comment>
<gene>
    <name evidence="8" type="primary">LOC116204118</name>
</gene>
<evidence type="ECO:0000259" key="5">
    <source>
        <dbReference type="PROSITE" id="PS50842"/>
    </source>
</evidence>
<evidence type="ECO:0000313" key="8">
    <source>
        <dbReference type="RefSeq" id="XP_031392059.1"/>
    </source>
</evidence>
<reference evidence="7" key="1">
    <citation type="journal article" date="2020" name="Plant Biotechnol. J.">
        <title>The pomegranate (Punica granatum L.) draft genome dissects genetic divergence between soft- and hard-seeded cultivars.</title>
        <authorList>
            <person name="Luo X."/>
            <person name="Li H."/>
            <person name="Wu Z."/>
            <person name="Yao W."/>
            <person name="Zhao P."/>
            <person name="Cao D."/>
            <person name="Yu H."/>
            <person name="Li K."/>
            <person name="Poudel K."/>
            <person name="Zhao D."/>
            <person name="Zhang F."/>
            <person name="Xia X."/>
            <person name="Chen L."/>
            <person name="Wang Q."/>
            <person name="Jing D."/>
            <person name="Cao S."/>
        </authorList>
    </citation>
    <scope>NUCLEOTIDE SEQUENCE [LARGE SCALE GENOMIC DNA]</scope>
    <source>
        <strain evidence="7">cv. Tunisia</strain>
    </source>
</reference>
<evidence type="ECO:0000256" key="3">
    <source>
        <dbReference type="RuleBase" id="RU003460"/>
    </source>
</evidence>
<accession>A0A6P8DBZ8</accession>
<feature type="signal peptide" evidence="4">
    <location>
        <begin position="1"/>
        <end position="20"/>
    </location>
</feature>
<evidence type="ECO:0000256" key="4">
    <source>
        <dbReference type="SAM" id="SignalP"/>
    </source>
</evidence>
<dbReference type="Gene3D" id="2.40.40.10">
    <property type="entry name" value="RlpA-like domain"/>
    <property type="match status" value="1"/>
</dbReference>
<dbReference type="Proteomes" id="UP000515151">
    <property type="component" value="Chromosome 4"/>
</dbReference>
<name>A0A6P8DBZ8_PUNGR</name>
<keyword evidence="4" id="KW-0732">Signal</keyword>
<dbReference type="InterPro" id="IPR036908">
    <property type="entry name" value="RlpA-like_sf"/>
</dbReference>
<dbReference type="GO" id="GO:0009653">
    <property type="term" value="P:anatomical structure morphogenesis"/>
    <property type="evidence" value="ECO:0007669"/>
    <property type="project" value="UniProtKB-ARBA"/>
</dbReference>
<dbReference type="PROSITE" id="PS50842">
    <property type="entry name" value="EXPANSIN_EG45"/>
    <property type="match status" value="1"/>
</dbReference>
<feature type="chain" id="PRO_5028144888" evidence="4">
    <location>
        <begin position="21"/>
        <end position="267"/>
    </location>
</feature>
<dbReference type="SUPFAM" id="SSF50685">
    <property type="entry name" value="Barwin-like endoglucanases"/>
    <property type="match status" value="1"/>
</dbReference>
<reference evidence="8" key="2">
    <citation type="submission" date="2025-08" db="UniProtKB">
        <authorList>
            <consortium name="RefSeq"/>
        </authorList>
    </citation>
    <scope>IDENTIFICATION</scope>
    <source>
        <tissue evidence="8">Leaf</tissue>
    </source>
</reference>
<sequence>MALLPFFVILFSLRMHSSCAFHPRKFSFSRTQNSSSSKWSPAGATWYGSANGFGSDGGACGYESSVGQHPFSSMVSAGGPSLFKSGKGCGACYQVKCTENKACSGNPVTVVITDNCPGEPCVSQKVHFDLSGTAFGAMASSGKADDLRNAGVLQIQYRRVQCNHHGVSLTFRVDSGSNPYYFAVLIKYENGDGDLAAVHIKQAQGSNSWLPMQHSWGAVWKLDSGSALQGPFSIRLTSGNSGKTLVANNVIPAGWKPGQTYRSTANF</sequence>
<comment type="similarity">
    <text evidence="3">Belongs to the expansin family.</text>
</comment>
<dbReference type="GeneID" id="116204118"/>
<keyword evidence="7" id="KW-1185">Reference proteome</keyword>
<dbReference type="InterPro" id="IPR007118">
    <property type="entry name" value="Expan_Lol_pI"/>
</dbReference>
<feature type="domain" description="Expansin-like CBD" evidence="6">
    <location>
        <begin position="180"/>
        <end position="263"/>
    </location>
</feature>
<dbReference type="InterPro" id="IPR007117">
    <property type="entry name" value="Expansin_CBD"/>
</dbReference>
<evidence type="ECO:0000259" key="6">
    <source>
        <dbReference type="PROSITE" id="PS50843"/>
    </source>
</evidence>
<dbReference type="SMART" id="SM00837">
    <property type="entry name" value="DPBB_1"/>
    <property type="match status" value="1"/>
</dbReference>
<keyword evidence="2" id="KW-0964">Secreted</keyword>
<evidence type="ECO:0000256" key="2">
    <source>
        <dbReference type="ARBA" id="ARBA00022525"/>
    </source>
</evidence>
<dbReference type="PROSITE" id="PS50843">
    <property type="entry name" value="EXPANSIN_CBD"/>
    <property type="match status" value="1"/>
</dbReference>
<dbReference type="Gene3D" id="2.60.40.760">
    <property type="entry name" value="Expansin, cellulose-binding-like domain"/>
    <property type="match status" value="1"/>
</dbReference>
<evidence type="ECO:0000256" key="1">
    <source>
        <dbReference type="ARBA" id="ARBA00004613"/>
    </source>
</evidence>
<dbReference type="GO" id="GO:0005576">
    <property type="term" value="C:extracellular region"/>
    <property type="evidence" value="ECO:0007669"/>
    <property type="project" value="UniProtKB-SubCell"/>
</dbReference>